<dbReference type="GO" id="GO:0016740">
    <property type="term" value="F:transferase activity"/>
    <property type="evidence" value="ECO:0007669"/>
    <property type="project" value="UniProtKB-KW"/>
</dbReference>
<feature type="domain" description="Polysaccharide pyruvyl transferase" evidence="1">
    <location>
        <begin position="81"/>
        <end position="348"/>
    </location>
</feature>
<dbReference type="EMBL" id="FOOG01000002">
    <property type="protein sequence ID" value="SFF59034.1"/>
    <property type="molecule type" value="Genomic_DNA"/>
</dbReference>
<dbReference type="PANTHER" id="PTHR36836:SF1">
    <property type="entry name" value="COLANIC ACID BIOSYNTHESIS PROTEIN WCAK"/>
    <property type="match status" value="1"/>
</dbReference>
<accession>A0A1I2JWX0</accession>
<evidence type="ECO:0000313" key="2">
    <source>
        <dbReference type="EMBL" id="SFF59034.1"/>
    </source>
</evidence>
<keyword evidence="3" id="KW-1185">Reference proteome</keyword>
<keyword evidence="2" id="KW-0808">Transferase</keyword>
<organism evidence="2 3">
    <name type="scientific">Halobacillus alkaliphilus</name>
    <dbReference type="NCBI Taxonomy" id="396056"/>
    <lineage>
        <taxon>Bacteria</taxon>
        <taxon>Bacillati</taxon>
        <taxon>Bacillota</taxon>
        <taxon>Bacilli</taxon>
        <taxon>Bacillales</taxon>
        <taxon>Bacillaceae</taxon>
        <taxon>Halobacillus</taxon>
    </lineage>
</organism>
<name>A0A1I2JWX0_9BACI</name>
<dbReference type="AlphaFoldDB" id="A0A1I2JWX0"/>
<proteinExistence type="predicted"/>
<dbReference type="Pfam" id="PF04230">
    <property type="entry name" value="PS_pyruv_trans"/>
    <property type="match status" value="1"/>
</dbReference>
<dbReference type="OrthoDB" id="3199616at2"/>
<evidence type="ECO:0000259" key="1">
    <source>
        <dbReference type="Pfam" id="PF04230"/>
    </source>
</evidence>
<dbReference type="Proteomes" id="UP000198897">
    <property type="component" value="Unassembled WGS sequence"/>
</dbReference>
<sequence>MVPVFYSRIRSPDIVGVAEETTRLPREKELGETPQGVLTTEEACQFPRRKASCFRSRPHLKKEKEVIMMHVVLSGYFGFHNTGDEAILSSMIKQLRTLHPDIRITVLSDDLIHTTTTYGVETVSRWNFRDIRRVLRASDGLISGGGSLLQDATGPKSIIYYTTIINMAKWLGKPVFIYAQGMGPFDQPVGKQLTRYTLNRVDGLTVRDQDSKQRLQSLGVKQACSVVPDSVFGYDAPSVQKKHQIAVSVRSWNGSESYIPKLAFACDQLAQQGFSILFVPMHGEEDERFAKLVELQMTEPAVVAPGDESIEEKLERIAESVLLIGMRLHALIFAAVSHTPFLPLSYDPKIDSFAAMYELDNGWHVEAENWDGHLLFKEAQRMLDQRRRIGKQMAATTARLHDQALSTTKQALYVLQK</sequence>
<dbReference type="InterPro" id="IPR007345">
    <property type="entry name" value="Polysacch_pyruvyl_Trfase"/>
</dbReference>
<protein>
    <submittedName>
        <fullName evidence="2">Polysaccharide pyruvyl transferase CsaB</fullName>
    </submittedName>
</protein>
<evidence type="ECO:0000313" key="3">
    <source>
        <dbReference type="Proteomes" id="UP000198897"/>
    </source>
</evidence>
<dbReference type="InterPro" id="IPR019896">
    <property type="entry name" value="Polysacch_pyruvyl_Trfase_CsaB"/>
</dbReference>
<dbReference type="NCBIfam" id="TIGR03609">
    <property type="entry name" value="S_layer_CsaB"/>
    <property type="match status" value="1"/>
</dbReference>
<reference evidence="3" key="1">
    <citation type="submission" date="2016-10" db="EMBL/GenBank/DDBJ databases">
        <authorList>
            <person name="Varghese N."/>
            <person name="Submissions S."/>
        </authorList>
    </citation>
    <scope>NUCLEOTIDE SEQUENCE [LARGE SCALE GENOMIC DNA]</scope>
    <source>
        <strain evidence="3">FP5</strain>
    </source>
</reference>
<dbReference type="PANTHER" id="PTHR36836">
    <property type="entry name" value="COLANIC ACID BIOSYNTHESIS PROTEIN WCAK"/>
    <property type="match status" value="1"/>
</dbReference>
<gene>
    <name evidence="2" type="ORF">SAMN05216353_102223</name>
</gene>